<comment type="caution">
    <text evidence="3">The sequence shown here is derived from an EMBL/GenBank/DDBJ whole genome shotgun (WGS) entry which is preliminary data.</text>
</comment>
<evidence type="ECO:0000259" key="2">
    <source>
        <dbReference type="Pfam" id="PF09362"/>
    </source>
</evidence>
<evidence type="ECO:0000256" key="1">
    <source>
        <dbReference type="SAM" id="SignalP"/>
    </source>
</evidence>
<accession>A0AA38R7K4</accession>
<dbReference type="PANTHER" id="PTHR43662">
    <property type="match status" value="1"/>
</dbReference>
<feature type="domain" description="DUF1996" evidence="2">
    <location>
        <begin position="35"/>
        <end position="282"/>
    </location>
</feature>
<sequence>MQLTSVVAAALLARNAAAQNMLRFACSQLVVDRVDPIVNPGMQYTPHLHQIVGGNSFNITMDPETHDLTSSTCTSCSFKEDKSNYWTAVMFFQHKNGSYKRVPQVGNGGPQGQLVNNGGLDVYYIPSGKVTAFKKGFRMIAGNAANTDPKKVASANICHRCWKSTDDNQFTGGAPCTGSDTVDIPTDASCKMIRQTLIFPTCWDGKNLDSPDHQSHVAYSSGSGATGGGNCPATHPVKLPQIMYELMWNVSAIDRSQAAAKPFVYSMNLGGAAAHGDYVFGWEGDTLQKAMDNRCNLNNDCTAAGIHKQQPAVYNACTKKQQAPEPVDGWLQALPMGEMARLA</sequence>
<organism evidence="3 4">
    <name type="scientific">Coniochaeta hoffmannii</name>
    <dbReference type="NCBI Taxonomy" id="91930"/>
    <lineage>
        <taxon>Eukaryota</taxon>
        <taxon>Fungi</taxon>
        <taxon>Dikarya</taxon>
        <taxon>Ascomycota</taxon>
        <taxon>Pezizomycotina</taxon>
        <taxon>Sordariomycetes</taxon>
        <taxon>Sordariomycetidae</taxon>
        <taxon>Coniochaetales</taxon>
        <taxon>Coniochaetaceae</taxon>
        <taxon>Coniochaeta</taxon>
    </lineage>
</organism>
<proteinExistence type="predicted"/>
<name>A0AA38R7K4_9PEZI</name>
<dbReference type="EMBL" id="JANBVN010000148">
    <property type="protein sequence ID" value="KAJ9138269.1"/>
    <property type="molecule type" value="Genomic_DNA"/>
</dbReference>
<reference evidence="3" key="1">
    <citation type="submission" date="2022-07" db="EMBL/GenBank/DDBJ databases">
        <title>Fungi with potential for degradation of polypropylene.</title>
        <authorList>
            <person name="Gostincar C."/>
        </authorList>
    </citation>
    <scope>NUCLEOTIDE SEQUENCE</scope>
    <source>
        <strain evidence="3">EXF-13287</strain>
    </source>
</reference>
<evidence type="ECO:0000313" key="3">
    <source>
        <dbReference type="EMBL" id="KAJ9138269.1"/>
    </source>
</evidence>
<dbReference type="AlphaFoldDB" id="A0AA38R7K4"/>
<evidence type="ECO:0000313" key="4">
    <source>
        <dbReference type="Proteomes" id="UP001174691"/>
    </source>
</evidence>
<gene>
    <name evidence="3" type="ORF">NKR19_g7919</name>
</gene>
<keyword evidence="4" id="KW-1185">Reference proteome</keyword>
<dbReference type="Proteomes" id="UP001174691">
    <property type="component" value="Unassembled WGS sequence"/>
</dbReference>
<protein>
    <submittedName>
        <fullName evidence="3">Nucleoside diphosphate-linked moiety X motif 17</fullName>
    </submittedName>
</protein>
<dbReference type="Pfam" id="PF09362">
    <property type="entry name" value="DUF1996"/>
    <property type="match status" value="1"/>
</dbReference>
<keyword evidence="1" id="KW-0732">Signal</keyword>
<dbReference type="InterPro" id="IPR018535">
    <property type="entry name" value="DUF1996"/>
</dbReference>
<dbReference type="PANTHER" id="PTHR43662:SF4">
    <property type="entry name" value="DUF1996 DOMAIN-CONTAINING PROTEIN"/>
    <property type="match status" value="1"/>
</dbReference>
<feature type="chain" id="PRO_5041365785" evidence="1">
    <location>
        <begin position="19"/>
        <end position="343"/>
    </location>
</feature>
<feature type="signal peptide" evidence="1">
    <location>
        <begin position="1"/>
        <end position="18"/>
    </location>
</feature>